<dbReference type="RefSeq" id="XP_033675882.1">
    <property type="nucleotide sequence ID" value="XM_033830584.1"/>
</dbReference>
<sequence length="87" mass="9450">MWPMIAGIGASVAAAGTVGQMIVAAMQYGNSEEADRRAGELLRRVEALEQKLQQHRCEAELGELNDARSRGIRALAEKTVELKEKIG</sequence>
<dbReference type="AlphaFoldDB" id="A0A6A6HSX7"/>
<protein>
    <submittedName>
        <fullName evidence="2">Uncharacterized protein</fullName>
    </submittedName>
</protein>
<accession>A0A6A6HSX7</accession>
<gene>
    <name evidence="2" type="ORF">BU26DRAFT_525773</name>
</gene>
<dbReference type="EMBL" id="ML987215">
    <property type="protein sequence ID" value="KAF2240878.1"/>
    <property type="molecule type" value="Genomic_DNA"/>
</dbReference>
<proteinExistence type="predicted"/>
<keyword evidence="3" id="KW-1185">Reference proteome</keyword>
<evidence type="ECO:0000256" key="1">
    <source>
        <dbReference type="SAM" id="Coils"/>
    </source>
</evidence>
<feature type="coiled-coil region" evidence="1">
    <location>
        <begin position="31"/>
        <end position="65"/>
    </location>
</feature>
<dbReference type="GeneID" id="54583914"/>
<reference evidence="2" key="1">
    <citation type="journal article" date="2020" name="Stud. Mycol.">
        <title>101 Dothideomycetes genomes: a test case for predicting lifestyles and emergence of pathogens.</title>
        <authorList>
            <person name="Haridas S."/>
            <person name="Albert R."/>
            <person name="Binder M."/>
            <person name="Bloem J."/>
            <person name="Labutti K."/>
            <person name="Salamov A."/>
            <person name="Andreopoulos B."/>
            <person name="Baker S."/>
            <person name="Barry K."/>
            <person name="Bills G."/>
            <person name="Bluhm B."/>
            <person name="Cannon C."/>
            <person name="Castanera R."/>
            <person name="Culley D."/>
            <person name="Daum C."/>
            <person name="Ezra D."/>
            <person name="Gonzalez J."/>
            <person name="Henrissat B."/>
            <person name="Kuo A."/>
            <person name="Liang C."/>
            <person name="Lipzen A."/>
            <person name="Lutzoni F."/>
            <person name="Magnuson J."/>
            <person name="Mondo S."/>
            <person name="Nolan M."/>
            <person name="Ohm R."/>
            <person name="Pangilinan J."/>
            <person name="Park H.-J."/>
            <person name="Ramirez L."/>
            <person name="Alfaro M."/>
            <person name="Sun H."/>
            <person name="Tritt A."/>
            <person name="Yoshinaga Y."/>
            <person name="Zwiers L.-H."/>
            <person name="Turgeon B."/>
            <person name="Goodwin S."/>
            <person name="Spatafora J."/>
            <person name="Crous P."/>
            <person name="Grigoriev I."/>
        </authorList>
    </citation>
    <scope>NUCLEOTIDE SEQUENCE</scope>
    <source>
        <strain evidence="2">CBS 122368</strain>
    </source>
</reference>
<evidence type="ECO:0000313" key="2">
    <source>
        <dbReference type="EMBL" id="KAF2240878.1"/>
    </source>
</evidence>
<organism evidence="2 3">
    <name type="scientific">Trematosphaeria pertusa</name>
    <dbReference type="NCBI Taxonomy" id="390896"/>
    <lineage>
        <taxon>Eukaryota</taxon>
        <taxon>Fungi</taxon>
        <taxon>Dikarya</taxon>
        <taxon>Ascomycota</taxon>
        <taxon>Pezizomycotina</taxon>
        <taxon>Dothideomycetes</taxon>
        <taxon>Pleosporomycetidae</taxon>
        <taxon>Pleosporales</taxon>
        <taxon>Massarineae</taxon>
        <taxon>Trematosphaeriaceae</taxon>
        <taxon>Trematosphaeria</taxon>
    </lineage>
</organism>
<keyword evidence="1" id="KW-0175">Coiled coil</keyword>
<name>A0A6A6HSX7_9PLEO</name>
<dbReference type="Proteomes" id="UP000800094">
    <property type="component" value="Unassembled WGS sequence"/>
</dbReference>
<evidence type="ECO:0000313" key="3">
    <source>
        <dbReference type="Proteomes" id="UP000800094"/>
    </source>
</evidence>